<evidence type="ECO:0000313" key="2">
    <source>
        <dbReference type="EMBL" id="KAJ7034372.1"/>
    </source>
</evidence>
<evidence type="ECO:0000313" key="3">
    <source>
        <dbReference type="Proteomes" id="UP001218188"/>
    </source>
</evidence>
<name>A0AAD6X2M8_9AGAR</name>
<comment type="caution">
    <text evidence="2">The sequence shown here is derived from an EMBL/GenBank/DDBJ whole genome shotgun (WGS) entry which is preliminary data.</text>
</comment>
<accession>A0AAD6X2M8</accession>
<dbReference type="Proteomes" id="UP001218188">
    <property type="component" value="Unassembled WGS sequence"/>
</dbReference>
<feature type="compositionally biased region" description="Pro residues" evidence="1">
    <location>
        <begin position="125"/>
        <end position="137"/>
    </location>
</feature>
<evidence type="ECO:0000256" key="1">
    <source>
        <dbReference type="SAM" id="MobiDB-lite"/>
    </source>
</evidence>
<feature type="compositionally biased region" description="Polar residues" evidence="1">
    <location>
        <begin position="189"/>
        <end position="215"/>
    </location>
</feature>
<protein>
    <submittedName>
        <fullName evidence="2">Uncharacterized protein</fullName>
    </submittedName>
</protein>
<organism evidence="2 3">
    <name type="scientific">Mycena alexandri</name>
    <dbReference type="NCBI Taxonomy" id="1745969"/>
    <lineage>
        <taxon>Eukaryota</taxon>
        <taxon>Fungi</taxon>
        <taxon>Dikarya</taxon>
        <taxon>Basidiomycota</taxon>
        <taxon>Agaricomycotina</taxon>
        <taxon>Agaricomycetes</taxon>
        <taxon>Agaricomycetidae</taxon>
        <taxon>Agaricales</taxon>
        <taxon>Marasmiineae</taxon>
        <taxon>Mycenaceae</taxon>
        <taxon>Mycena</taxon>
    </lineage>
</organism>
<sequence>MASPVHLFFCGNQSPPRVEDARSCSVNEIQYSTLRLRKKSSVQQIYRPFIVTGRIYASRKRRTTPGQNRTGAEYQRNVPARPAAPLRTRYVHESNIICPACEGADKICVEMKRGSAGLPLEPMLLSPPHPDPAPAEAPPVCTLRKTDEVPPPSSAGDTPKKVESATSGSILSKTPHHPRTHPMDHGETLRTSARRTTPEASYTPHPQQRCSTPTEVAQCGDGAASENRPSIPLHKRREAETRRDA</sequence>
<dbReference type="AlphaFoldDB" id="A0AAD6X2M8"/>
<gene>
    <name evidence="2" type="ORF">C8F04DRAFT_1183192</name>
</gene>
<proteinExistence type="predicted"/>
<feature type="region of interest" description="Disordered" evidence="1">
    <location>
        <begin position="120"/>
        <end position="245"/>
    </location>
</feature>
<reference evidence="2" key="1">
    <citation type="submission" date="2023-03" db="EMBL/GenBank/DDBJ databases">
        <title>Massive genome expansion in bonnet fungi (Mycena s.s.) driven by repeated elements and novel gene families across ecological guilds.</title>
        <authorList>
            <consortium name="Lawrence Berkeley National Laboratory"/>
            <person name="Harder C.B."/>
            <person name="Miyauchi S."/>
            <person name="Viragh M."/>
            <person name="Kuo A."/>
            <person name="Thoen E."/>
            <person name="Andreopoulos B."/>
            <person name="Lu D."/>
            <person name="Skrede I."/>
            <person name="Drula E."/>
            <person name="Henrissat B."/>
            <person name="Morin E."/>
            <person name="Kohler A."/>
            <person name="Barry K."/>
            <person name="LaButti K."/>
            <person name="Morin E."/>
            <person name="Salamov A."/>
            <person name="Lipzen A."/>
            <person name="Mereny Z."/>
            <person name="Hegedus B."/>
            <person name="Baldrian P."/>
            <person name="Stursova M."/>
            <person name="Weitz H."/>
            <person name="Taylor A."/>
            <person name="Grigoriev I.V."/>
            <person name="Nagy L.G."/>
            <person name="Martin F."/>
            <person name="Kauserud H."/>
        </authorList>
    </citation>
    <scope>NUCLEOTIDE SEQUENCE</scope>
    <source>
        <strain evidence="2">CBHHK200</strain>
    </source>
</reference>
<dbReference type="EMBL" id="JARJCM010000057">
    <property type="protein sequence ID" value="KAJ7034372.1"/>
    <property type="molecule type" value="Genomic_DNA"/>
</dbReference>
<keyword evidence="3" id="KW-1185">Reference proteome</keyword>